<evidence type="ECO:0000313" key="3">
    <source>
        <dbReference type="Proteomes" id="UP000053029"/>
    </source>
</evidence>
<reference evidence="2 3" key="1">
    <citation type="submission" date="2015-01" db="EMBL/GenBank/DDBJ databases">
        <title>The Genome Sequence of Fonsecaea pedrosoi CBS 271.37.</title>
        <authorList>
            <consortium name="The Broad Institute Genomics Platform"/>
            <person name="Cuomo C."/>
            <person name="de Hoog S."/>
            <person name="Gorbushina A."/>
            <person name="Stielow B."/>
            <person name="Teixiera M."/>
            <person name="Abouelleil A."/>
            <person name="Chapman S.B."/>
            <person name="Priest M."/>
            <person name="Young S.K."/>
            <person name="Wortman J."/>
            <person name="Nusbaum C."/>
            <person name="Birren B."/>
        </authorList>
    </citation>
    <scope>NUCLEOTIDE SEQUENCE [LARGE SCALE GENOMIC DNA]</scope>
    <source>
        <strain evidence="2 3">CBS 271.37</strain>
    </source>
</reference>
<protein>
    <submittedName>
        <fullName evidence="2">Uncharacterized protein</fullName>
    </submittedName>
</protein>
<sequence length="681" mass="75954">MSAVPALALAPSAKKRPRTEDDIPTLPPPAKKRPCAEENVTTLALSVKKLEIIDSIAGPSPSYTTDDEAGALTNANPTDVNAVDEMADANMSDDEDSDLDSLPCDRSSWGSNSQMSFSSDSSDDEGEEAMPIQPFDREYIPPDDGYVGVSTSDVSGWHEQLLDDKETSHLFYLEGCVRLQRWKLLKLLDATASVPGPVKTDSLSLADANRKPSVSQKGDFGDSYGGRADYFPYPLGPGAGEKPAVVQFGIFGGSHGGHANYVPDWMRPEVKGKPSIFHQKKHFGDSHSDRANCFPDWSRPDAAGLEAAANGSRLQPEAIKLIVDFFHRRPHLNRTECEDYCLKKYLGEDIGFAPWKWPLKVHAYPSEFQFPDSYMVEIIDPSVSIPPHMTLFYITPKTLDEDQLAQAREAYDHFVPQYTYVGHMDVAGKHRTKLFVWRIEAPVGRPIAADIDRLGLRVNQEKYLNIMKHFVDFVCKPLPPRWDHRGRNLDTGENWPMVPHNPLLDVNNIIVRPDWSGIAGVLLWGAPPLKTLPFGASLSGLLRLEGVPDLEDAGDDQRVCEITPSMFDTYSRNGRELERCCLYYLREKIPTLGDDPLAWHRLFKAMRDGTAAADNTSKIERICHEAQVEDLRWEWFRLEIEADIPDDESDVASWESGSGEESGEEESDGEEGGDDVDMDMD</sequence>
<dbReference type="RefSeq" id="XP_013280553.1">
    <property type="nucleotide sequence ID" value="XM_013425099.1"/>
</dbReference>
<dbReference type="HOGENOM" id="CLU_485738_0_0_1"/>
<feature type="compositionally biased region" description="Low complexity" evidence="1">
    <location>
        <begin position="1"/>
        <end position="12"/>
    </location>
</feature>
<feature type="compositionally biased region" description="Acidic residues" evidence="1">
    <location>
        <begin position="85"/>
        <end position="99"/>
    </location>
</feature>
<gene>
    <name evidence="2" type="ORF">Z517_09189</name>
</gene>
<dbReference type="AlphaFoldDB" id="A0A0D2GDH8"/>
<feature type="region of interest" description="Disordered" evidence="1">
    <location>
        <begin position="57"/>
        <end position="129"/>
    </location>
</feature>
<evidence type="ECO:0000256" key="1">
    <source>
        <dbReference type="SAM" id="MobiDB-lite"/>
    </source>
</evidence>
<dbReference type="GeneID" id="25308679"/>
<dbReference type="OrthoDB" id="5239669at2759"/>
<proteinExistence type="predicted"/>
<accession>A0A0D2GDH8</accession>
<feature type="compositionally biased region" description="Acidic residues" evidence="1">
    <location>
        <begin position="661"/>
        <end position="681"/>
    </location>
</feature>
<dbReference type="EMBL" id="KN846974">
    <property type="protein sequence ID" value="KIW76745.1"/>
    <property type="molecule type" value="Genomic_DNA"/>
</dbReference>
<keyword evidence="3" id="KW-1185">Reference proteome</keyword>
<name>A0A0D2GDH8_9EURO</name>
<evidence type="ECO:0000313" key="2">
    <source>
        <dbReference type="EMBL" id="KIW76745.1"/>
    </source>
</evidence>
<feature type="region of interest" description="Disordered" evidence="1">
    <location>
        <begin position="1"/>
        <end position="37"/>
    </location>
</feature>
<feature type="region of interest" description="Disordered" evidence="1">
    <location>
        <begin position="644"/>
        <end position="681"/>
    </location>
</feature>
<feature type="compositionally biased region" description="Low complexity" evidence="1">
    <location>
        <begin position="111"/>
        <end position="120"/>
    </location>
</feature>
<dbReference type="VEuPathDB" id="FungiDB:Z517_09189"/>
<dbReference type="Proteomes" id="UP000053029">
    <property type="component" value="Unassembled WGS sequence"/>
</dbReference>
<organism evidence="2 3">
    <name type="scientific">Fonsecaea pedrosoi CBS 271.37</name>
    <dbReference type="NCBI Taxonomy" id="1442368"/>
    <lineage>
        <taxon>Eukaryota</taxon>
        <taxon>Fungi</taxon>
        <taxon>Dikarya</taxon>
        <taxon>Ascomycota</taxon>
        <taxon>Pezizomycotina</taxon>
        <taxon>Eurotiomycetes</taxon>
        <taxon>Chaetothyriomycetidae</taxon>
        <taxon>Chaetothyriales</taxon>
        <taxon>Herpotrichiellaceae</taxon>
        <taxon>Fonsecaea</taxon>
    </lineage>
</organism>